<keyword evidence="1" id="KW-1133">Transmembrane helix</keyword>
<organism evidence="2 3">
    <name type="scientific">Clostridium tagluense</name>
    <dbReference type="NCBI Taxonomy" id="360422"/>
    <lineage>
        <taxon>Bacteria</taxon>
        <taxon>Bacillati</taxon>
        <taxon>Bacillota</taxon>
        <taxon>Clostridia</taxon>
        <taxon>Eubacteriales</taxon>
        <taxon>Clostridiaceae</taxon>
        <taxon>Clostridium</taxon>
    </lineage>
</organism>
<reference evidence="2 3" key="1">
    <citation type="submission" date="2018-11" db="EMBL/GenBank/DDBJ databases">
        <title>Genome sequencing and assembly of Clostridium tagluense strain A121.</title>
        <authorList>
            <person name="Murakami T."/>
            <person name="Segawa T."/>
            <person name="Shcherbakova V.A."/>
            <person name="Mori H."/>
            <person name="Yoshimura Y."/>
        </authorList>
    </citation>
    <scope>NUCLEOTIDE SEQUENCE [LARGE SCALE GENOMIC DNA]</scope>
    <source>
        <strain evidence="2 3">A121</strain>
    </source>
</reference>
<dbReference type="EMBL" id="BHYK01000026">
    <property type="protein sequence ID" value="GCD12070.1"/>
    <property type="molecule type" value="Genomic_DNA"/>
</dbReference>
<proteinExistence type="predicted"/>
<dbReference type="Proteomes" id="UP000287872">
    <property type="component" value="Unassembled WGS sequence"/>
</dbReference>
<dbReference type="RefSeq" id="WP_125004447.1">
    <property type="nucleotide sequence ID" value="NZ_BHYK01000026.1"/>
</dbReference>
<dbReference type="OrthoDB" id="9986932at2"/>
<keyword evidence="1" id="KW-0472">Membrane</keyword>
<evidence type="ECO:0000313" key="2">
    <source>
        <dbReference type="EMBL" id="GCD12070.1"/>
    </source>
</evidence>
<feature type="transmembrane region" description="Helical" evidence="1">
    <location>
        <begin position="9"/>
        <end position="28"/>
    </location>
</feature>
<protein>
    <submittedName>
        <fullName evidence="2">Uncharacterized protein</fullName>
    </submittedName>
</protein>
<comment type="caution">
    <text evidence="2">The sequence shown here is derived from an EMBL/GenBank/DDBJ whole genome shotgun (WGS) entry which is preliminary data.</text>
</comment>
<sequence length="137" mass="14912">MKKNVNKKVVIISVIVLIMVAVVGMVYINKNHQASSNDAKAKTDVSGLITATVGKASFGSIVNVNLSDAGKKQYKGATKYQVYYDKKPITQKQVIGKATTAFPVRKEKDKVEIKLIKADDKEVGSVELNLQKGTDVK</sequence>
<evidence type="ECO:0000313" key="3">
    <source>
        <dbReference type="Proteomes" id="UP000287872"/>
    </source>
</evidence>
<evidence type="ECO:0000256" key="1">
    <source>
        <dbReference type="SAM" id="Phobius"/>
    </source>
</evidence>
<name>A0A401URC6_9CLOT</name>
<dbReference type="AlphaFoldDB" id="A0A401URC6"/>
<accession>A0A401URC6</accession>
<keyword evidence="3" id="KW-1185">Reference proteome</keyword>
<keyword evidence="1" id="KW-0812">Transmembrane</keyword>
<gene>
    <name evidence="2" type="ORF">Ctaglu_36930</name>
</gene>